<dbReference type="Pfam" id="PF05557">
    <property type="entry name" value="MAD"/>
    <property type="match status" value="1"/>
</dbReference>
<comment type="caution">
    <text evidence="9">The sequence shown here is derived from an EMBL/GenBank/DDBJ whole genome shotgun (WGS) entry which is preliminary data.</text>
</comment>
<protein>
    <recommendedName>
        <fullName evidence="11">Spindle assembly checkpoint component MAD1</fullName>
    </recommendedName>
</protein>
<dbReference type="VEuPathDB" id="AmoebaDB:FDP41_003621"/>
<dbReference type="PANTHER" id="PTHR23168">
    <property type="entry name" value="MITOTIC SPINDLE ASSEMBLY CHECKPOINT PROTEIN MAD1 MITOTIC ARREST DEFICIENT-LIKE PROTEIN 1"/>
    <property type="match status" value="1"/>
</dbReference>
<dbReference type="OMA" id="YKLDFMP"/>
<evidence type="ECO:0000256" key="5">
    <source>
        <dbReference type="ARBA" id="ARBA00023242"/>
    </source>
</evidence>
<dbReference type="InterPro" id="IPR008672">
    <property type="entry name" value="Mad1"/>
</dbReference>
<keyword evidence="5" id="KW-0539">Nucleus</keyword>
<dbReference type="GO" id="GO:0051301">
    <property type="term" value="P:cell division"/>
    <property type="evidence" value="ECO:0007669"/>
    <property type="project" value="UniProtKB-KW"/>
</dbReference>
<evidence type="ECO:0000256" key="2">
    <source>
        <dbReference type="ARBA" id="ARBA00008029"/>
    </source>
</evidence>
<keyword evidence="7" id="KW-0175">Coiled coil</keyword>
<comment type="subcellular location">
    <subcellularLocation>
        <location evidence="1">Nucleus</location>
    </subcellularLocation>
</comment>
<reference evidence="9 10" key="1">
    <citation type="journal article" date="2019" name="Sci. Rep.">
        <title>Nanopore sequencing improves the draft genome of the human pathogenic amoeba Naegleria fowleri.</title>
        <authorList>
            <person name="Liechti N."/>
            <person name="Schurch N."/>
            <person name="Bruggmann R."/>
            <person name="Wittwer M."/>
        </authorList>
    </citation>
    <scope>NUCLEOTIDE SEQUENCE [LARGE SCALE GENOMIC DNA]</scope>
    <source>
        <strain evidence="9 10">ATCC 30894</strain>
    </source>
</reference>
<dbReference type="AlphaFoldDB" id="A0A6A5BXH4"/>
<dbReference type="RefSeq" id="XP_044562342.1">
    <property type="nucleotide sequence ID" value="XM_044706946.1"/>
</dbReference>
<evidence type="ECO:0000256" key="7">
    <source>
        <dbReference type="SAM" id="Coils"/>
    </source>
</evidence>
<dbReference type="Gene3D" id="6.10.250.90">
    <property type="match status" value="1"/>
</dbReference>
<proteinExistence type="inferred from homology"/>
<dbReference type="GO" id="GO:0007094">
    <property type="term" value="P:mitotic spindle assembly checkpoint signaling"/>
    <property type="evidence" value="ECO:0007669"/>
    <property type="project" value="InterPro"/>
</dbReference>
<evidence type="ECO:0000256" key="4">
    <source>
        <dbReference type="ARBA" id="ARBA00022776"/>
    </source>
</evidence>
<dbReference type="OrthoDB" id="331602at2759"/>
<evidence type="ECO:0000313" key="10">
    <source>
        <dbReference type="Proteomes" id="UP000444721"/>
    </source>
</evidence>
<dbReference type="GO" id="GO:0051315">
    <property type="term" value="P:attachment of mitotic spindle microtubules to kinetochore"/>
    <property type="evidence" value="ECO:0007669"/>
    <property type="project" value="TreeGrafter"/>
</dbReference>
<feature type="coiled-coil region" evidence="7">
    <location>
        <begin position="761"/>
        <end position="829"/>
    </location>
</feature>
<evidence type="ECO:0000256" key="3">
    <source>
        <dbReference type="ARBA" id="ARBA00022618"/>
    </source>
</evidence>
<name>A0A6A5BXH4_NAEFO</name>
<dbReference type="PANTHER" id="PTHR23168:SF0">
    <property type="entry name" value="MITOTIC SPINDLE ASSEMBLY CHECKPOINT PROTEIN MAD1"/>
    <property type="match status" value="1"/>
</dbReference>
<dbReference type="VEuPathDB" id="AmoebaDB:NfTy_070100"/>
<feature type="coiled-coil region" evidence="7">
    <location>
        <begin position="674"/>
        <end position="736"/>
    </location>
</feature>
<comment type="similarity">
    <text evidence="2">Belongs to the MAD1 family.</text>
</comment>
<organism evidence="9 10">
    <name type="scientific">Naegleria fowleri</name>
    <name type="common">Brain eating amoeba</name>
    <dbReference type="NCBI Taxonomy" id="5763"/>
    <lineage>
        <taxon>Eukaryota</taxon>
        <taxon>Discoba</taxon>
        <taxon>Heterolobosea</taxon>
        <taxon>Tetramitia</taxon>
        <taxon>Eutetramitia</taxon>
        <taxon>Vahlkampfiidae</taxon>
        <taxon>Naegleria</taxon>
    </lineage>
</organism>
<evidence type="ECO:0000313" key="9">
    <source>
        <dbReference type="EMBL" id="KAF0977629.1"/>
    </source>
</evidence>
<sequence length="918" mass="106748">MIRFANLYFCYHHHVSNIFENVLICTTTPLAKSLFTVFDDSEANVGSSSTENQATSATFNEEGYANEKEKYLFGDDTEDEEIINEKIPPTQQQYLSSSTSPSTRPDKFVSPLKKRKMTTSLNATLENGSQTTVMTNQDREVTNQDHLDTSHSSLNISPPPVAFGSENDHAENILFSDHVNDAEEKPASPHLLEAGLYTGRSRDRKSRVQNAYLESNPMQLSPIKHSVERNQDFASSRISQSPLLKYTIPSRGADMNLSSFDVTNTSALNISIRERDEIIDQLNNESENDRKKIREMKVIVDKLERENSHLRNQTELYKKQYEELLNVAELESHNKNEEITKLHEKVSEQHKTIQELQQTISSQKDLMLAEIEGKLLEIDKTVEAFKSEIVQKDLQIDNLERQNMTLQKQIEEMQKSRSEAIQKSQSQQVEYDMLSQKHETLVFKISQQDKKLEELNTLETEIKNLRNEIAQRNDEKRRIRELETELQKAQLSLESQELLKEKIRDLESQLMAIETLNVQNEKLNTKTLELESLLKRWEQTFVDCTPADVDYKLKTFNSKCSRLEERIQDLLTEKNDLSQHVQRLTNEITFRESEITQLRSENSIMQDKLTNAEVKLFGAKKQLESATKFAHINDKEEAFSTEDDKNSYYLQRITSLEQIIEEKDSIIKTLTDKMESLQLTVTDKQTSLETLEKEFDRVNTKHNEYKQKSEDLQQQVEKLQKLRDEMEHEIALYEQKLGRGEYNKEKIKILHMKINPETEAKKSSSNDVERLKTENKLLHDELETLRQQLERSGGATINEQEIIKLKEENADAQRRITKLKEVFQKKINEFRKSVYLLFGFRVDVMETNRFRLSSMYAESPEDYLLFESDGNAMKLLSSEFACSIDEKIMKYLSQFRSIPGFLSSLTLDLFNKQTVFTQ</sequence>
<keyword evidence="3" id="KW-0132">Cell division</keyword>
<feature type="region of interest" description="Disordered" evidence="8">
    <location>
        <begin position="84"/>
        <end position="109"/>
    </location>
</feature>
<keyword evidence="10" id="KW-1185">Reference proteome</keyword>
<feature type="coiled-coil region" evidence="7">
    <location>
        <begin position="448"/>
        <end position="615"/>
    </location>
</feature>
<evidence type="ECO:0008006" key="11">
    <source>
        <dbReference type="Google" id="ProtNLM"/>
    </source>
</evidence>
<dbReference type="GO" id="GO:0072686">
    <property type="term" value="C:mitotic spindle"/>
    <property type="evidence" value="ECO:0007669"/>
    <property type="project" value="TreeGrafter"/>
</dbReference>
<keyword evidence="4" id="KW-0498">Mitosis</keyword>
<keyword evidence="6" id="KW-0131">Cell cycle</keyword>
<dbReference type="SUPFAM" id="SSF75704">
    <property type="entry name" value="Mitotic arrest deficient-like 1, Mad1"/>
    <property type="match status" value="1"/>
</dbReference>
<dbReference type="EMBL" id="VFQX01000034">
    <property type="protein sequence ID" value="KAF0977629.1"/>
    <property type="molecule type" value="Genomic_DNA"/>
</dbReference>
<dbReference type="Gene3D" id="3.30.457.60">
    <property type="match status" value="1"/>
</dbReference>
<feature type="coiled-coil region" evidence="7">
    <location>
        <begin position="279"/>
        <end position="423"/>
    </location>
</feature>
<feature type="compositionally biased region" description="Polar residues" evidence="8">
    <location>
        <begin position="89"/>
        <end position="103"/>
    </location>
</feature>
<evidence type="ECO:0000256" key="8">
    <source>
        <dbReference type="SAM" id="MobiDB-lite"/>
    </source>
</evidence>
<dbReference type="GO" id="GO:0005635">
    <property type="term" value="C:nuclear envelope"/>
    <property type="evidence" value="ECO:0007669"/>
    <property type="project" value="TreeGrafter"/>
</dbReference>
<evidence type="ECO:0000256" key="1">
    <source>
        <dbReference type="ARBA" id="ARBA00004123"/>
    </source>
</evidence>
<dbReference type="Proteomes" id="UP000444721">
    <property type="component" value="Unassembled WGS sequence"/>
</dbReference>
<evidence type="ECO:0000256" key="6">
    <source>
        <dbReference type="ARBA" id="ARBA00023306"/>
    </source>
</evidence>
<gene>
    <name evidence="9" type="ORF">FDP41_003621</name>
</gene>
<dbReference type="VEuPathDB" id="AmoebaDB:NF0124720"/>
<accession>A0A6A5BXH4</accession>
<dbReference type="GeneID" id="68110839"/>
<dbReference type="GO" id="GO:0000776">
    <property type="term" value="C:kinetochore"/>
    <property type="evidence" value="ECO:0007669"/>
    <property type="project" value="TreeGrafter"/>
</dbReference>
<dbReference type="Gene3D" id="1.20.5.170">
    <property type="match status" value="1"/>
</dbReference>